<evidence type="ECO:0000256" key="1">
    <source>
        <dbReference type="ARBA" id="ARBA00005290"/>
    </source>
</evidence>
<comment type="similarity">
    <text evidence="1">Belongs to the GPN-loop GTPase family.</text>
</comment>
<keyword evidence="4" id="KW-0342">GTP-binding</keyword>
<name>A0A1I1NNS8_9ACTN</name>
<evidence type="ECO:0000256" key="4">
    <source>
        <dbReference type="ARBA" id="ARBA00023134"/>
    </source>
</evidence>
<dbReference type="AlphaFoldDB" id="A0A1I1NNS8"/>
<evidence type="ECO:0000313" key="5">
    <source>
        <dbReference type="EMBL" id="SFC99321.1"/>
    </source>
</evidence>
<dbReference type="GO" id="GO:0005525">
    <property type="term" value="F:GTP binding"/>
    <property type="evidence" value="ECO:0007669"/>
    <property type="project" value="UniProtKB-KW"/>
</dbReference>
<dbReference type="Proteomes" id="UP000199207">
    <property type="component" value="Unassembled WGS sequence"/>
</dbReference>
<evidence type="ECO:0000256" key="2">
    <source>
        <dbReference type="ARBA" id="ARBA00022741"/>
    </source>
</evidence>
<sequence>MDFASSSQAGGGFPAAGTNGSALPDAAAYAASSGAPAAVPGSSTTSAKIVIAGGFGVGKTTFVGAVSEINPLRTEAVMTSASAGIDDLTHTAGKTTTTVAMDFGRITLDQDLILYLFGTPGQDRFWFMWDDLVRGAIGAVVLVDTRRLADCFPAVDYFENSGLPFVVALNGFDGHQPYSPDEVREALQLGQDTPIIITDARHRAEAKSTLITLVEHALMARLR</sequence>
<keyword evidence="2" id="KW-0547">Nucleotide-binding</keyword>
<protein>
    <recommendedName>
        <fullName evidence="7">Signal recognition particle receptor subunit beta, a GTPase</fullName>
    </recommendedName>
</protein>
<dbReference type="SUPFAM" id="SSF52540">
    <property type="entry name" value="P-loop containing nucleoside triphosphate hydrolases"/>
    <property type="match status" value="1"/>
</dbReference>
<keyword evidence="3" id="KW-0378">Hydrolase</keyword>
<reference evidence="5 6" key="1">
    <citation type="submission" date="2016-10" db="EMBL/GenBank/DDBJ databases">
        <authorList>
            <person name="de Groot N.N."/>
        </authorList>
    </citation>
    <scope>NUCLEOTIDE SEQUENCE [LARGE SCALE GENOMIC DNA]</scope>
    <source>
        <strain evidence="5 6">CGMCC 4.5739</strain>
    </source>
</reference>
<dbReference type="Pfam" id="PF03029">
    <property type="entry name" value="ATP_bind_1"/>
    <property type="match status" value="1"/>
</dbReference>
<dbReference type="Gene3D" id="3.40.50.300">
    <property type="entry name" value="P-loop containing nucleotide triphosphate hydrolases"/>
    <property type="match status" value="1"/>
</dbReference>
<organism evidence="5 6">
    <name type="scientific">Streptomyces aidingensis</name>
    <dbReference type="NCBI Taxonomy" id="910347"/>
    <lineage>
        <taxon>Bacteria</taxon>
        <taxon>Bacillati</taxon>
        <taxon>Actinomycetota</taxon>
        <taxon>Actinomycetes</taxon>
        <taxon>Kitasatosporales</taxon>
        <taxon>Streptomycetaceae</taxon>
        <taxon>Streptomyces</taxon>
    </lineage>
</organism>
<evidence type="ECO:0000313" key="6">
    <source>
        <dbReference type="Proteomes" id="UP000199207"/>
    </source>
</evidence>
<dbReference type="EMBL" id="FOLM01000008">
    <property type="protein sequence ID" value="SFC99321.1"/>
    <property type="molecule type" value="Genomic_DNA"/>
</dbReference>
<dbReference type="InterPro" id="IPR004130">
    <property type="entry name" value="Gpn"/>
</dbReference>
<dbReference type="CDD" id="cd00882">
    <property type="entry name" value="Ras_like_GTPase"/>
    <property type="match status" value="1"/>
</dbReference>
<accession>A0A1I1NNS8</accession>
<dbReference type="PANTHER" id="PTHR42708">
    <property type="entry name" value="ATP/GTP-BINDING PROTEIN-RELATED"/>
    <property type="match status" value="1"/>
</dbReference>
<evidence type="ECO:0008006" key="7">
    <source>
        <dbReference type="Google" id="ProtNLM"/>
    </source>
</evidence>
<dbReference type="InterPro" id="IPR027417">
    <property type="entry name" value="P-loop_NTPase"/>
</dbReference>
<dbReference type="InterPro" id="IPR052705">
    <property type="entry name" value="Gliding_Motility_GTPase"/>
</dbReference>
<dbReference type="STRING" id="910347.SAMN05421773_108100"/>
<evidence type="ECO:0000256" key="3">
    <source>
        <dbReference type="ARBA" id="ARBA00022801"/>
    </source>
</evidence>
<gene>
    <name evidence="5" type="ORF">SAMN05421773_108100</name>
</gene>
<dbReference type="PANTHER" id="PTHR42708:SF1">
    <property type="entry name" value="GLIDING MOTILITY PROTEIN MGLA"/>
    <property type="match status" value="1"/>
</dbReference>
<proteinExistence type="inferred from homology"/>
<dbReference type="GO" id="GO:0016787">
    <property type="term" value="F:hydrolase activity"/>
    <property type="evidence" value="ECO:0007669"/>
    <property type="project" value="UniProtKB-KW"/>
</dbReference>
<keyword evidence="6" id="KW-1185">Reference proteome</keyword>